<dbReference type="NCBIfam" id="TIGR02097">
    <property type="entry name" value="yccV"/>
    <property type="match status" value="1"/>
</dbReference>
<dbReference type="InterPro" id="IPR011722">
    <property type="entry name" value="Hemimethylated_DNA-bd_dom"/>
</dbReference>
<dbReference type="Gene3D" id="2.30.30.390">
    <property type="entry name" value="Hemimethylated DNA-binding domain"/>
    <property type="match status" value="1"/>
</dbReference>
<evidence type="ECO:0000313" key="4">
    <source>
        <dbReference type="Proteomes" id="UP000016569"/>
    </source>
</evidence>
<name>A0A8E0NB52_9CAUL</name>
<evidence type="ECO:0000313" key="3">
    <source>
        <dbReference type="EMBL" id="GAD58963.1"/>
    </source>
</evidence>
<dbReference type="EMBL" id="BATC01000015">
    <property type="protein sequence ID" value="GAD58963.1"/>
    <property type="molecule type" value="Genomic_DNA"/>
</dbReference>
<protein>
    <recommendedName>
        <fullName evidence="1">Heat shock protein HspQ</fullName>
    </recommendedName>
</protein>
<dbReference type="GO" id="GO:0003677">
    <property type="term" value="F:DNA binding"/>
    <property type="evidence" value="ECO:0007669"/>
    <property type="project" value="UniProtKB-UniRule"/>
</dbReference>
<comment type="caution">
    <text evidence="3">The sequence shown here is derived from an EMBL/GenBank/DDBJ whole genome shotgun (WGS) entry which is preliminary data.</text>
</comment>
<reference evidence="4" key="1">
    <citation type="journal article" date="2013" name="Genome Announc.">
        <title>Draft Genome Sequence of the Dimorphic Prosthecate Bacterium Brevundimonas abyssalis TAR-001T.</title>
        <authorList>
            <person name="Tsubouchi T."/>
            <person name="Nishi S."/>
            <person name="Usui K."/>
            <person name="Shimane Y."/>
            <person name="Takaki Y."/>
            <person name="Maruyama T."/>
            <person name="Hatada Y."/>
        </authorList>
    </citation>
    <scope>NUCLEOTIDE SEQUENCE [LARGE SCALE GENOMIC DNA]</scope>
    <source>
        <strain evidence="4">TAR-001</strain>
    </source>
</reference>
<dbReference type="Proteomes" id="UP000016569">
    <property type="component" value="Unassembled WGS sequence"/>
</dbReference>
<dbReference type="SUPFAM" id="SSF141255">
    <property type="entry name" value="YccV-like"/>
    <property type="match status" value="1"/>
</dbReference>
<dbReference type="SMART" id="SM00992">
    <property type="entry name" value="YccV-like"/>
    <property type="match status" value="1"/>
</dbReference>
<proteinExistence type="predicted"/>
<dbReference type="OrthoDB" id="9797680at2"/>
<evidence type="ECO:0000256" key="1">
    <source>
        <dbReference type="NCBIfam" id="TIGR02097"/>
    </source>
</evidence>
<evidence type="ECO:0000259" key="2">
    <source>
        <dbReference type="SMART" id="SM00992"/>
    </source>
</evidence>
<keyword evidence="4" id="KW-1185">Reference proteome</keyword>
<organism evidence="3 4">
    <name type="scientific">Brevundimonas abyssalis TAR-001</name>
    <dbReference type="NCBI Taxonomy" id="1391729"/>
    <lineage>
        <taxon>Bacteria</taxon>
        <taxon>Pseudomonadati</taxon>
        <taxon>Pseudomonadota</taxon>
        <taxon>Alphaproteobacteria</taxon>
        <taxon>Caulobacterales</taxon>
        <taxon>Caulobacteraceae</taxon>
        <taxon>Brevundimonas</taxon>
    </lineage>
</organism>
<sequence>MSIERTARFGLGQIVRHREQPLEGVIVDVDAVCAVPFDDIRADQPFYQVFAYGDDGGFIAYVPEDALMANRELKPLSAAEQAQWFTTDRHGRHAPRSQPIH</sequence>
<dbReference type="InterPro" id="IPR036623">
    <property type="entry name" value="Hemimethylated_DNA-bd_sf"/>
</dbReference>
<feature type="domain" description="Hemimethylated DNA-binding" evidence="2">
    <location>
        <begin position="6"/>
        <end position="96"/>
    </location>
</feature>
<dbReference type="Pfam" id="PF08755">
    <property type="entry name" value="YccV-like"/>
    <property type="match status" value="1"/>
</dbReference>
<dbReference type="AlphaFoldDB" id="A0A8E0NB52"/>
<accession>A0A8E0NB52</accession>
<dbReference type="RefSeq" id="WP_021697059.1">
    <property type="nucleotide sequence ID" value="NZ_BATC01000015.1"/>
</dbReference>
<gene>
    <name evidence="3" type="ORF">MBEBAB_1213</name>
</gene>